<sequence length="310" mass="34202">MSPTLSSGVRGTAVLDNESRRQRDVASALMQLEPDAGPLTTILMRIASEGADDPKVEWYEDELNPRFDKLGASLTAGAATMTVTNFVYFRVGDVVKVNNAEIVHVSATPTTTSVSIDRSAGETSARAASNGDQLHLIGSAHEEGSGKRPLLSTERANKFNYLQIFKTPFGVTLTQKGTKQFAGQDKPTEQSKKLIEHKRDIELAIMFGELGKITSGTHPKRFTRGMIKFISTNITDAAGTLTETEWEEWLRTVFRYGSRERIVFCSSKLITVVNGFSRGKLDTRTNESTYGITMTKYQNAGRNVELVEHQ</sequence>
<name>A0A0F9NX98_9ZZZZ</name>
<feature type="non-terminal residue" evidence="2">
    <location>
        <position position="310"/>
    </location>
</feature>
<dbReference type="InterPro" id="IPR035198">
    <property type="entry name" value="SU10_MCP"/>
</dbReference>
<gene>
    <name evidence="2" type="ORF">LCGC14_0915090</name>
</gene>
<dbReference type="AlphaFoldDB" id="A0A0F9NX98"/>
<dbReference type="Pfam" id="PF17236">
    <property type="entry name" value="SU10_MCP"/>
    <property type="match status" value="1"/>
</dbReference>
<evidence type="ECO:0000256" key="1">
    <source>
        <dbReference type="SAM" id="MobiDB-lite"/>
    </source>
</evidence>
<dbReference type="EMBL" id="LAZR01003060">
    <property type="protein sequence ID" value="KKN22459.1"/>
    <property type="molecule type" value="Genomic_DNA"/>
</dbReference>
<reference evidence="2" key="1">
    <citation type="journal article" date="2015" name="Nature">
        <title>Complex archaea that bridge the gap between prokaryotes and eukaryotes.</title>
        <authorList>
            <person name="Spang A."/>
            <person name="Saw J.H."/>
            <person name="Jorgensen S.L."/>
            <person name="Zaremba-Niedzwiedzka K."/>
            <person name="Martijn J."/>
            <person name="Lind A.E."/>
            <person name="van Eijk R."/>
            <person name="Schleper C."/>
            <person name="Guy L."/>
            <person name="Ettema T.J."/>
        </authorList>
    </citation>
    <scope>NUCLEOTIDE SEQUENCE</scope>
</reference>
<evidence type="ECO:0000313" key="2">
    <source>
        <dbReference type="EMBL" id="KKN22459.1"/>
    </source>
</evidence>
<proteinExistence type="predicted"/>
<accession>A0A0F9NX98</accession>
<feature type="region of interest" description="Disordered" evidence="1">
    <location>
        <begin position="1"/>
        <end position="20"/>
    </location>
</feature>
<organism evidence="2">
    <name type="scientific">marine sediment metagenome</name>
    <dbReference type="NCBI Taxonomy" id="412755"/>
    <lineage>
        <taxon>unclassified sequences</taxon>
        <taxon>metagenomes</taxon>
        <taxon>ecological metagenomes</taxon>
    </lineage>
</organism>
<protein>
    <submittedName>
        <fullName evidence="2">Uncharacterized protein</fullName>
    </submittedName>
</protein>
<comment type="caution">
    <text evidence="2">The sequence shown here is derived from an EMBL/GenBank/DDBJ whole genome shotgun (WGS) entry which is preliminary data.</text>
</comment>